<dbReference type="Proteomes" id="UP001153387">
    <property type="component" value="Unassembled WGS sequence"/>
</dbReference>
<protein>
    <submittedName>
        <fullName evidence="2">DinB family protein</fullName>
    </submittedName>
</protein>
<reference evidence="2 3" key="1">
    <citation type="submission" date="2022-10" db="EMBL/GenBank/DDBJ databases">
        <title>Comparative genomic analysis of Cohnella hashimotonis sp. nov., isolated from the International Space Station.</title>
        <authorList>
            <person name="Simpson A."/>
            <person name="Venkateswaran K."/>
        </authorList>
    </citation>
    <scope>NUCLEOTIDE SEQUENCE [LARGE SCALE GENOMIC DNA]</scope>
    <source>
        <strain evidence="2 3">DSM 18997</strain>
    </source>
</reference>
<feature type="domain" description="DinB-like" evidence="1">
    <location>
        <begin position="11"/>
        <end position="147"/>
    </location>
</feature>
<dbReference type="InterPro" id="IPR034660">
    <property type="entry name" value="DinB/YfiT-like"/>
</dbReference>
<sequence length="170" mass="18541">MSNHNADIDAFSNTYDWLTDAVRGLDVSALTWKPGPGKWSATEVLVHLADHLIVVSFRIREILSGSRVRLPAFSQDPWVEGQYGNEAEVSDVLEGFRSLVAYNARLLHRLSPADWEKEAINAKGDRVTLADVVRGFAAHAKHHLGQIDRIKAAEAAASGPETSATAREGA</sequence>
<comment type="caution">
    <text evidence="2">The sequence shown here is derived from an EMBL/GenBank/DDBJ whole genome shotgun (WGS) entry which is preliminary data.</text>
</comment>
<organism evidence="2 3">
    <name type="scientific">Cohnella ginsengisoli</name>
    <dbReference type="NCBI Taxonomy" id="425004"/>
    <lineage>
        <taxon>Bacteria</taxon>
        <taxon>Bacillati</taxon>
        <taxon>Bacillota</taxon>
        <taxon>Bacilli</taxon>
        <taxon>Bacillales</taxon>
        <taxon>Paenibacillaceae</taxon>
        <taxon>Cohnella</taxon>
    </lineage>
</organism>
<evidence type="ECO:0000313" key="2">
    <source>
        <dbReference type="EMBL" id="MDG0789861.1"/>
    </source>
</evidence>
<name>A0A9X4QL75_9BACL</name>
<keyword evidence="3" id="KW-1185">Reference proteome</keyword>
<dbReference type="EMBL" id="JAPDHZ010000002">
    <property type="protein sequence ID" value="MDG0789861.1"/>
    <property type="molecule type" value="Genomic_DNA"/>
</dbReference>
<evidence type="ECO:0000259" key="1">
    <source>
        <dbReference type="Pfam" id="PF12867"/>
    </source>
</evidence>
<gene>
    <name evidence="2" type="ORF">OMP38_02620</name>
</gene>
<dbReference type="Gene3D" id="1.20.120.450">
    <property type="entry name" value="dinb family like domain"/>
    <property type="match status" value="1"/>
</dbReference>
<dbReference type="RefSeq" id="WP_277563748.1">
    <property type="nucleotide sequence ID" value="NZ_JAPDHZ010000002.1"/>
</dbReference>
<accession>A0A9X4QL75</accession>
<dbReference type="InterPro" id="IPR024775">
    <property type="entry name" value="DinB-like"/>
</dbReference>
<evidence type="ECO:0000313" key="3">
    <source>
        <dbReference type="Proteomes" id="UP001153387"/>
    </source>
</evidence>
<dbReference type="AlphaFoldDB" id="A0A9X4QL75"/>
<proteinExistence type="predicted"/>
<dbReference type="Pfam" id="PF12867">
    <property type="entry name" value="DinB_2"/>
    <property type="match status" value="1"/>
</dbReference>
<dbReference type="SUPFAM" id="SSF109854">
    <property type="entry name" value="DinB/YfiT-like putative metalloenzymes"/>
    <property type="match status" value="1"/>
</dbReference>